<evidence type="ECO:0000256" key="4">
    <source>
        <dbReference type="SAM" id="MobiDB-lite"/>
    </source>
</evidence>
<keyword evidence="1" id="KW-0805">Transcription regulation</keyword>
<dbReference type="PROSITE" id="PS01117">
    <property type="entry name" value="HTH_MARR_1"/>
    <property type="match status" value="1"/>
</dbReference>
<sequence length="230" mass="24220">MMVVLSAGVRGGEECGVVADTVTFLTMSPSGRSVRSAHSSRRRGGGRRRPPRARTPGPGRAEGAAVVEHLEFEPSGDRAARLVDAVVRAQDAQRRLTARGRVLLGLGATDVAALLYVARAGRSSATLGELADWLDVTRAAASMVAKRLAATGHLHRVDDESDGRRRRLALTPRGREAVDEAFGAADREASALVATLDDAVVASVLTTLEQLTTVFDGHGSPESPRARRGA</sequence>
<dbReference type="Pfam" id="PF12802">
    <property type="entry name" value="MarR_2"/>
    <property type="match status" value="1"/>
</dbReference>
<dbReference type="InterPro" id="IPR000835">
    <property type="entry name" value="HTH_MarR-typ"/>
</dbReference>
<dbReference type="SUPFAM" id="SSF46785">
    <property type="entry name" value="Winged helix' DNA-binding domain"/>
    <property type="match status" value="1"/>
</dbReference>
<dbReference type="PANTHER" id="PTHR33164">
    <property type="entry name" value="TRANSCRIPTIONAL REGULATOR, MARR FAMILY"/>
    <property type="match status" value="1"/>
</dbReference>
<dbReference type="AlphaFoldDB" id="A0A3Q9UYP6"/>
<dbReference type="Proteomes" id="UP000285317">
    <property type="component" value="Chromosome"/>
</dbReference>
<proteinExistence type="predicted"/>
<dbReference type="InterPro" id="IPR039422">
    <property type="entry name" value="MarR/SlyA-like"/>
</dbReference>
<dbReference type="GO" id="GO:0003700">
    <property type="term" value="F:DNA-binding transcription factor activity"/>
    <property type="evidence" value="ECO:0007669"/>
    <property type="project" value="InterPro"/>
</dbReference>
<feature type="compositionally biased region" description="Basic residues" evidence="4">
    <location>
        <begin position="38"/>
        <end position="52"/>
    </location>
</feature>
<dbReference type="GO" id="GO:0003677">
    <property type="term" value="F:DNA binding"/>
    <property type="evidence" value="ECO:0007669"/>
    <property type="project" value="UniProtKB-KW"/>
</dbReference>
<feature type="domain" description="HTH marR-type" evidence="5">
    <location>
        <begin position="76"/>
        <end position="213"/>
    </location>
</feature>
<dbReference type="KEGG" id="rfs:C1I64_05000"/>
<dbReference type="PANTHER" id="PTHR33164:SF43">
    <property type="entry name" value="HTH-TYPE TRANSCRIPTIONAL REPRESSOR YETL"/>
    <property type="match status" value="1"/>
</dbReference>
<evidence type="ECO:0000256" key="2">
    <source>
        <dbReference type="ARBA" id="ARBA00023125"/>
    </source>
</evidence>
<dbReference type="PROSITE" id="PS50995">
    <property type="entry name" value="HTH_MARR_2"/>
    <property type="match status" value="1"/>
</dbReference>
<feature type="region of interest" description="Disordered" evidence="4">
    <location>
        <begin position="29"/>
        <end position="62"/>
    </location>
</feature>
<evidence type="ECO:0000256" key="1">
    <source>
        <dbReference type="ARBA" id="ARBA00023015"/>
    </source>
</evidence>
<dbReference type="EMBL" id="CP028137">
    <property type="protein sequence ID" value="AZZ51461.1"/>
    <property type="molecule type" value="Genomic_DNA"/>
</dbReference>
<keyword evidence="3" id="KW-0804">Transcription</keyword>
<dbReference type="InterPro" id="IPR036388">
    <property type="entry name" value="WH-like_DNA-bd_sf"/>
</dbReference>
<evidence type="ECO:0000259" key="5">
    <source>
        <dbReference type="PROSITE" id="PS50995"/>
    </source>
</evidence>
<gene>
    <name evidence="6" type="ORF">C1I64_05000</name>
</gene>
<name>A0A3Q9UYP6_9MICO</name>
<evidence type="ECO:0000313" key="6">
    <source>
        <dbReference type="EMBL" id="AZZ51461.1"/>
    </source>
</evidence>
<dbReference type="InterPro" id="IPR036390">
    <property type="entry name" value="WH_DNA-bd_sf"/>
</dbReference>
<dbReference type="SMART" id="SM00347">
    <property type="entry name" value="HTH_MARR"/>
    <property type="match status" value="1"/>
</dbReference>
<keyword evidence="2" id="KW-0238">DNA-binding</keyword>
<evidence type="ECO:0000313" key="7">
    <source>
        <dbReference type="Proteomes" id="UP000285317"/>
    </source>
</evidence>
<evidence type="ECO:0000256" key="3">
    <source>
        <dbReference type="ARBA" id="ARBA00023163"/>
    </source>
</evidence>
<dbReference type="GO" id="GO:0006950">
    <property type="term" value="P:response to stress"/>
    <property type="evidence" value="ECO:0007669"/>
    <property type="project" value="TreeGrafter"/>
</dbReference>
<accession>A0A3Q9UYP6</accession>
<dbReference type="Gene3D" id="1.10.10.10">
    <property type="entry name" value="Winged helix-like DNA-binding domain superfamily/Winged helix DNA-binding domain"/>
    <property type="match status" value="1"/>
</dbReference>
<reference evidence="6 7" key="1">
    <citation type="submission" date="2018-03" db="EMBL/GenBank/DDBJ databases">
        <title>Bacteriophage NCPPB3778 and a type I-E CRISPR drive the evolution of the US Biological Select Agent, Rathayibacter toxicus.</title>
        <authorList>
            <person name="Davis E.W.II."/>
            <person name="Tabima J.F."/>
            <person name="Weisberg A.J."/>
            <person name="Dantas Lopes L."/>
            <person name="Wiseman M.S."/>
            <person name="Wiseman M.S."/>
            <person name="Pupko T."/>
            <person name="Belcher M.S."/>
            <person name="Sechler A.J."/>
            <person name="Tancos M.A."/>
            <person name="Schroeder B.K."/>
            <person name="Murray T.D."/>
            <person name="Luster D.G."/>
            <person name="Schneider W.L."/>
            <person name="Rogers E."/>
            <person name="Andreote F.D."/>
            <person name="Grunwald N.J."/>
            <person name="Putnam M.L."/>
            <person name="Chang J.H."/>
        </authorList>
    </citation>
    <scope>NUCLEOTIDE SEQUENCE [LARGE SCALE GENOMIC DNA]</scope>
    <source>
        <strain evidence="6 7">DSM 15932</strain>
    </source>
</reference>
<protein>
    <recommendedName>
        <fullName evidence="5">HTH marR-type domain-containing protein</fullName>
    </recommendedName>
</protein>
<dbReference type="InterPro" id="IPR023187">
    <property type="entry name" value="Tscrpt_reg_MarR-type_CS"/>
</dbReference>
<organism evidence="6 7">
    <name type="scientific">Rathayibacter festucae DSM 15932</name>
    <dbReference type="NCBI Taxonomy" id="1328866"/>
    <lineage>
        <taxon>Bacteria</taxon>
        <taxon>Bacillati</taxon>
        <taxon>Actinomycetota</taxon>
        <taxon>Actinomycetes</taxon>
        <taxon>Micrococcales</taxon>
        <taxon>Microbacteriaceae</taxon>
        <taxon>Rathayibacter</taxon>
    </lineage>
</organism>